<dbReference type="InterPro" id="IPR002346">
    <property type="entry name" value="Mopterin_DH_FAD-bd"/>
</dbReference>
<keyword evidence="6" id="KW-1185">Reference proteome</keyword>
<dbReference type="PROSITE" id="PS51387">
    <property type="entry name" value="FAD_PCMH"/>
    <property type="match status" value="1"/>
</dbReference>
<dbReference type="Proteomes" id="UP001229244">
    <property type="component" value="Unassembled WGS sequence"/>
</dbReference>
<dbReference type="InterPro" id="IPR016167">
    <property type="entry name" value="FAD-bd_PCMH_sub1"/>
</dbReference>
<dbReference type="InterPro" id="IPR051312">
    <property type="entry name" value="Diverse_Substr_Oxidored"/>
</dbReference>
<dbReference type="GO" id="GO:0071949">
    <property type="term" value="F:FAD binding"/>
    <property type="evidence" value="ECO:0007669"/>
    <property type="project" value="InterPro"/>
</dbReference>
<evidence type="ECO:0000313" key="5">
    <source>
        <dbReference type="EMBL" id="MDQ0317643.1"/>
    </source>
</evidence>
<keyword evidence="1" id="KW-0285">Flavoprotein</keyword>
<dbReference type="PANTHER" id="PTHR42659">
    <property type="entry name" value="XANTHINE DEHYDROGENASE SUBUNIT C-RELATED"/>
    <property type="match status" value="1"/>
</dbReference>
<dbReference type="RefSeq" id="WP_306887563.1">
    <property type="nucleotide sequence ID" value="NZ_JAUSUL010000006.1"/>
</dbReference>
<accession>A0AAE3VTP9</accession>
<dbReference type="InterPro" id="IPR016166">
    <property type="entry name" value="FAD-bd_PCMH"/>
</dbReference>
<dbReference type="Gene3D" id="3.30.43.10">
    <property type="entry name" value="Uridine Diphospho-n-acetylenolpyruvylglucosamine Reductase, domain 2"/>
    <property type="match status" value="1"/>
</dbReference>
<dbReference type="EC" id="1.2.7.4" evidence="5"/>
<proteinExistence type="predicted"/>
<dbReference type="Gene3D" id="3.30.465.10">
    <property type="match status" value="1"/>
</dbReference>
<sequence length="266" mass="27623">MYATHYHRATSLDEAVSKLGGAEDGKFLGGGQTLLATMKQRLAAPSDIVDVTRIPELSGISREGDQVVIGAATTHHKVNTSAEVKQAIPALATLAGLIGDPAVRNMGTIGGSIANNDPAADYPAGLLGLNATVHTNKRALSADEFFAGMFETALEDDEIVVKVSFPIPEKAAYEKFPNPASRYAMCGVMAAKLKDGSVRVAVTGAGADGVFRVPEMEQALSSNWSPDAVAGITVSANDMMGDLHGSAEYRAHLVTVMAKRAVAAAG</sequence>
<evidence type="ECO:0000256" key="3">
    <source>
        <dbReference type="ARBA" id="ARBA00023002"/>
    </source>
</evidence>
<dbReference type="InterPro" id="IPR016169">
    <property type="entry name" value="FAD-bd_PCMH_sub2"/>
</dbReference>
<feature type="domain" description="FAD-binding PCMH-type" evidence="4">
    <location>
        <begin position="1"/>
        <end position="170"/>
    </location>
</feature>
<dbReference type="PANTHER" id="PTHR42659:SF2">
    <property type="entry name" value="XANTHINE DEHYDROGENASE SUBUNIT C-RELATED"/>
    <property type="match status" value="1"/>
</dbReference>
<name>A0AAE3VTP9_9HYPH</name>
<comment type="caution">
    <text evidence="5">The sequence shown here is derived from an EMBL/GenBank/DDBJ whole genome shotgun (WGS) entry which is preliminary data.</text>
</comment>
<organism evidence="5 6">
    <name type="scientific">Amorphus orientalis</name>
    <dbReference type="NCBI Taxonomy" id="649198"/>
    <lineage>
        <taxon>Bacteria</taxon>
        <taxon>Pseudomonadati</taxon>
        <taxon>Pseudomonadota</taxon>
        <taxon>Alphaproteobacteria</taxon>
        <taxon>Hyphomicrobiales</taxon>
        <taxon>Amorphaceae</taxon>
        <taxon>Amorphus</taxon>
    </lineage>
</organism>
<dbReference type="InterPro" id="IPR005107">
    <property type="entry name" value="CO_DH_flav_C"/>
</dbReference>
<dbReference type="InterPro" id="IPR036683">
    <property type="entry name" value="CO_DH_flav_C_dom_sf"/>
</dbReference>
<dbReference type="AlphaFoldDB" id="A0AAE3VTP9"/>
<keyword evidence="3 5" id="KW-0560">Oxidoreductase</keyword>
<dbReference type="EMBL" id="JAUSUL010000006">
    <property type="protein sequence ID" value="MDQ0317643.1"/>
    <property type="molecule type" value="Genomic_DNA"/>
</dbReference>
<keyword evidence="2" id="KW-0274">FAD</keyword>
<evidence type="ECO:0000313" key="6">
    <source>
        <dbReference type="Proteomes" id="UP001229244"/>
    </source>
</evidence>
<dbReference type="FunFam" id="3.30.465.10:FF:000017">
    <property type="entry name" value="Xanthine dehydrogenase, FAD binding subunit"/>
    <property type="match status" value="1"/>
</dbReference>
<dbReference type="Gene3D" id="3.30.390.50">
    <property type="entry name" value="CO dehydrogenase flavoprotein, C-terminal domain"/>
    <property type="match status" value="1"/>
</dbReference>
<dbReference type="InterPro" id="IPR036318">
    <property type="entry name" value="FAD-bd_PCMH-like_sf"/>
</dbReference>
<reference evidence="5" key="1">
    <citation type="submission" date="2023-07" db="EMBL/GenBank/DDBJ databases">
        <title>Genomic Encyclopedia of Type Strains, Phase IV (KMG-IV): sequencing the most valuable type-strain genomes for metagenomic binning, comparative biology and taxonomic classification.</title>
        <authorList>
            <person name="Goeker M."/>
        </authorList>
    </citation>
    <scope>NUCLEOTIDE SEQUENCE</scope>
    <source>
        <strain evidence="5">DSM 21202</strain>
    </source>
</reference>
<dbReference type="SUPFAM" id="SSF55447">
    <property type="entry name" value="CO dehydrogenase flavoprotein C-terminal domain-like"/>
    <property type="match status" value="1"/>
</dbReference>
<evidence type="ECO:0000259" key="4">
    <source>
        <dbReference type="PROSITE" id="PS51387"/>
    </source>
</evidence>
<dbReference type="Pfam" id="PF03450">
    <property type="entry name" value="CO_deh_flav_C"/>
    <property type="match status" value="1"/>
</dbReference>
<evidence type="ECO:0000256" key="2">
    <source>
        <dbReference type="ARBA" id="ARBA00022827"/>
    </source>
</evidence>
<dbReference type="SMART" id="SM01092">
    <property type="entry name" value="CO_deh_flav_C"/>
    <property type="match status" value="1"/>
</dbReference>
<dbReference type="SUPFAM" id="SSF56176">
    <property type="entry name" value="FAD-binding/transporter-associated domain-like"/>
    <property type="match status" value="1"/>
</dbReference>
<dbReference type="Pfam" id="PF00941">
    <property type="entry name" value="FAD_binding_5"/>
    <property type="match status" value="1"/>
</dbReference>
<evidence type="ECO:0000256" key="1">
    <source>
        <dbReference type="ARBA" id="ARBA00022630"/>
    </source>
</evidence>
<dbReference type="GO" id="GO:0043885">
    <property type="term" value="F:anaerobic carbon-monoxide dehydrogenase activity"/>
    <property type="evidence" value="ECO:0007669"/>
    <property type="project" value="UniProtKB-EC"/>
</dbReference>
<protein>
    <submittedName>
        <fullName evidence="5">Carbon-monoxide dehydrogenase medium subunit</fullName>
        <ecNumber evidence="5">1.2.7.4</ecNumber>
    </submittedName>
</protein>
<gene>
    <name evidence="5" type="ORF">J2S73_004129</name>
</gene>